<proteinExistence type="predicted"/>
<dbReference type="Pfam" id="PF06224">
    <property type="entry name" value="AlkZ-like"/>
    <property type="match status" value="1"/>
</dbReference>
<keyword evidence="2" id="KW-1185">Reference proteome</keyword>
<evidence type="ECO:0000313" key="1">
    <source>
        <dbReference type="EMBL" id="MBM7634322.1"/>
    </source>
</evidence>
<dbReference type="PANTHER" id="PTHR30528:SF0">
    <property type="entry name" value="CYTOPLASMIC PROTEIN"/>
    <property type="match status" value="1"/>
</dbReference>
<comment type="caution">
    <text evidence="1">The sequence shown here is derived from an EMBL/GenBank/DDBJ whole genome shotgun (WGS) entry which is preliminary data.</text>
</comment>
<gene>
    <name evidence="1" type="ORF">JOD17_003424</name>
</gene>
<evidence type="ECO:0000313" key="2">
    <source>
        <dbReference type="Proteomes" id="UP000741863"/>
    </source>
</evidence>
<name>A0ABS2PGB5_9BACL</name>
<organism evidence="1 2">
    <name type="scientific">Geomicrobium sediminis</name>
    <dbReference type="NCBI Taxonomy" id="1347788"/>
    <lineage>
        <taxon>Bacteria</taxon>
        <taxon>Bacillati</taxon>
        <taxon>Bacillota</taxon>
        <taxon>Bacilli</taxon>
        <taxon>Bacillales</taxon>
        <taxon>Geomicrobium</taxon>
    </lineage>
</organism>
<sequence>MEELHVTPTVARQFLITKLLPHCSDALQTLTTLEAVQLDPVAVVERNHHLVFMNRNETYHTDDYGQLLQQKLAFEHFANAACLLPMEDYPLLKGVRERIRTRWQEEQAQYSDAMREVVTLLANEGPKPSQAFFSDRKVVGGWDHPTKATTKETTHALRILFECGEIQVSGRTGSTRHFALTEEQIPAALQHEAERISSHEADRLLLEKYMRAYRLIDPRDARFGWQKFSAAKRKQVVHDKWKNHELVKVVIEGASRDYYVLEEDAEELVHTKLTNERVMFLPPLDPLLWSRSRVEDLFGMTYRWEIYVPKAKRRYGPYTMPVLVDDQLIGRIDPWLDREKRVLHVRSFEGVAQQPRVRIALHAFAERLGAQDIHVRES</sequence>
<dbReference type="EMBL" id="JAFBEC010000011">
    <property type="protein sequence ID" value="MBM7634322.1"/>
    <property type="molecule type" value="Genomic_DNA"/>
</dbReference>
<dbReference type="Proteomes" id="UP000741863">
    <property type="component" value="Unassembled WGS sequence"/>
</dbReference>
<dbReference type="PANTHER" id="PTHR30528">
    <property type="entry name" value="CYTOPLASMIC PROTEIN"/>
    <property type="match status" value="1"/>
</dbReference>
<reference evidence="1 2" key="1">
    <citation type="submission" date="2021-01" db="EMBL/GenBank/DDBJ databases">
        <title>Genomic Encyclopedia of Type Strains, Phase IV (KMG-IV): sequencing the most valuable type-strain genomes for metagenomic binning, comparative biology and taxonomic classification.</title>
        <authorList>
            <person name="Goeker M."/>
        </authorList>
    </citation>
    <scope>NUCLEOTIDE SEQUENCE [LARGE SCALE GENOMIC DNA]</scope>
    <source>
        <strain evidence="1 2">DSM 25540</strain>
    </source>
</reference>
<dbReference type="RefSeq" id="WP_204699075.1">
    <property type="nucleotide sequence ID" value="NZ_JAFBEC010000011.1"/>
</dbReference>
<dbReference type="InterPro" id="IPR009351">
    <property type="entry name" value="AlkZ-like"/>
</dbReference>
<accession>A0ABS2PGB5</accession>
<protein>
    <submittedName>
        <fullName evidence="1">Uncharacterized protein YcaQ</fullName>
    </submittedName>
</protein>